<dbReference type="GO" id="GO:0005829">
    <property type="term" value="C:cytosol"/>
    <property type="evidence" value="ECO:0007669"/>
    <property type="project" value="TreeGrafter"/>
</dbReference>
<gene>
    <name evidence="15" type="ORF">AMJ52_05135</name>
</gene>
<organism evidence="15 16">
    <name type="scientific">candidate division TA06 bacterium DG_78</name>
    <dbReference type="NCBI Taxonomy" id="1703772"/>
    <lineage>
        <taxon>Bacteria</taxon>
        <taxon>Bacteria division TA06</taxon>
    </lineage>
</organism>
<dbReference type="CDD" id="cd00834">
    <property type="entry name" value="KAS_I_II"/>
    <property type="match status" value="1"/>
</dbReference>
<evidence type="ECO:0000259" key="14">
    <source>
        <dbReference type="PROSITE" id="PS52004"/>
    </source>
</evidence>
<dbReference type="PANTHER" id="PTHR11712">
    <property type="entry name" value="POLYKETIDE SYNTHASE-RELATED"/>
    <property type="match status" value="1"/>
</dbReference>
<dbReference type="PROSITE" id="PS00606">
    <property type="entry name" value="KS3_1"/>
    <property type="match status" value="1"/>
</dbReference>
<reference evidence="15 16" key="1">
    <citation type="journal article" date="2015" name="Microbiome">
        <title>Genomic resolution of linkages in carbon, nitrogen, and sulfur cycling among widespread estuary sediment bacteria.</title>
        <authorList>
            <person name="Baker B.J."/>
            <person name="Lazar C.S."/>
            <person name="Teske A.P."/>
            <person name="Dick G.J."/>
        </authorList>
    </citation>
    <scope>NUCLEOTIDE SEQUENCE [LARGE SCALE GENOMIC DNA]</scope>
    <source>
        <strain evidence="15">DG_78</strain>
    </source>
</reference>
<accession>A0A0S7YE47</accession>
<name>A0A0S7YE47_UNCT6</name>
<dbReference type="PROSITE" id="PS52004">
    <property type="entry name" value="KS3_2"/>
    <property type="match status" value="1"/>
</dbReference>
<comment type="catalytic activity">
    <reaction evidence="11">
        <text>a fatty acyl-[ACP] + malonyl-[ACP] + H(+) = a 3-oxoacyl-[ACP] + holo-[ACP] + CO2</text>
        <dbReference type="Rhea" id="RHEA:22836"/>
        <dbReference type="Rhea" id="RHEA-COMP:9623"/>
        <dbReference type="Rhea" id="RHEA-COMP:9685"/>
        <dbReference type="Rhea" id="RHEA-COMP:9916"/>
        <dbReference type="Rhea" id="RHEA-COMP:14125"/>
        <dbReference type="ChEBI" id="CHEBI:15378"/>
        <dbReference type="ChEBI" id="CHEBI:16526"/>
        <dbReference type="ChEBI" id="CHEBI:64479"/>
        <dbReference type="ChEBI" id="CHEBI:78449"/>
        <dbReference type="ChEBI" id="CHEBI:78776"/>
        <dbReference type="ChEBI" id="CHEBI:138651"/>
    </reaction>
</comment>
<dbReference type="Pfam" id="PF00109">
    <property type="entry name" value="ketoacyl-synt"/>
    <property type="match status" value="1"/>
</dbReference>
<keyword evidence="10 11" id="KW-0012">Acyltransferase</keyword>
<dbReference type="PIRSF" id="PIRSF000447">
    <property type="entry name" value="KAS_II"/>
    <property type="match status" value="1"/>
</dbReference>
<dbReference type="UniPathway" id="UPA00094"/>
<evidence type="ECO:0000256" key="12">
    <source>
        <dbReference type="PIRSR" id="PIRSR000447-1"/>
    </source>
</evidence>
<dbReference type="InterPro" id="IPR016039">
    <property type="entry name" value="Thiolase-like"/>
</dbReference>
<dbReference type="InterPro" id="IPR014030">
    <property type="entry name" value="Ketoacyl_synth_N"/>
</dbReference>
<evidence type="ECO:0000256" key="4">
    <source>
        <dbReference type="ARBA" id="ARBA00014657"/>
    </source>
</evidence>
<dbReference type="InterPro" id="IPR000794">
    <property type="entry name" value="Beta-ketoacyl_synthase"/>
</dbReference>
<comment type="function">
    <text evidence="11">Involved in the type II fatty acid elongation cycle. Catalyzes the elongation of a wide range of acyl-ACP by the addition of two carbons from malonyl-ACP to an acyl acceptor. Can efficiently catalyze the conversion of palmitoleoyl-ACP (cis-hexadec-9-enoyl-ACP) to cis-vaccenoyl-ACP (cis-octadec-11-enoyl-ACP), an essential step in the thermal regulation of fatty acid composition.</text>
</comment>
<dbReference type="SUPFAM" id="SSF53901">
    <property type="entry name" value="Thiolase-like"/>
    <property type="match status" value="2"/>
</dbReference>
<dbReference type="FunFam" id="3.40.47.10:FF:000009">
    <property type="entry name" value="3-oxoacyl-[acyl-carrier-protein] synthase 2"/>
    <property type="match status" value="1"/>
</dbReference>
<evidence type="ECO:0000256" key="11">
    <source>
        <dbReference type="PIRNR" id="PIRNR000447"/>
    </source>
</evidence>
<protein>
    <recommendedName>
        <fullName evidence="4 11">3-oxoacyl-[acyl-carrier-protein] synthase 2</fullName>
        <ecNumber evidence="3 11">2.3.1.179</ecNumber>
    </recommendedName>
</protein>
<proteinExistence type="inferred from homology"/>
<evidence type="ECO:0000256" key="9">
    <source>
        <dbReference type="ARBA" id="ARBA00023160"/>
    </source>
</evidence>
<dbReference type="InterPro" id="IPR020841">
    <property type="entry name" value="PKS_Beta-ketoAc_synthase_dom"/>
</dbReference>
<evidence type="ECO:0000256" key="2">
    <source>
        <dbReference type="ARBA" id="ARBA00008467"/>
    </source>
</evidence>
<dbReference type="PANTHER" id="PTHR11712:SF336">
    <property type="entry name" value="3-OXOACYL-[ACYL-CARRIER-PROTEIN] SYNTHASE, MITOCHONDRIAL"/>
    <property type="match status" value="1"/>
</dbReference>
<evidence type="ECO:0000256" key="6">
    <source>
        <dbReference type="ARBA" id="ARBA00022679"/>
    </source>
</evidence>
<feature type="active site" description="For beta-ketoacyl synthase activity" evidence="12">
    <location>
        <position position="162"/>
    </location>
</feature>
<evidence type="ECO:0000256" key="10">
    <source>
        <dbReference type="ARBA" id="ARBA00023315"/>
    </source>
</evidence>
<dbReference type="NCBIfam" id="TIGR03150">
    <property type="entry name" value="fabF"/>
    <property type="match status" value="1"/>
</dbReference>
<dbReference type="SMART" id="SM00825">
    <property type="entry name" value="PKS_KS"/>
    <property type="match status" value="1"/>
</dbReference>
<dbReference type="InterPro" id="IPR017568">
    <property type="entry name" value="3-oxoacyl-ACP_synth-2"/>
</dbReference>
<sequence length="413" mass="44787">MRRVVVTGCGAITPLGNDVKTTWEKLLKGESGIDTIKSFDTSNHTVKIAGEIKDFNPETKFDPKILKRLDRCVVLCLWATTEAIEDAQLDFNQFDKDRIGVIIGSGIGGLLTWEAEHTKFIEKGPARVSPFLIPMMIPDMTSGYVAIHWGLKGPNYTTVSACASGAHAIGDAFRAIKYSDADIVVTGGSEAPVTPFALAGFSNMRALSRRNDEPQKASRPFDKGRDGFVMAEGSAILILEELECARKRNAKIYAECIGYGSTGDGYHITAPAPEGEGARRSMERSLKEAGCRYNDINYVNAHGTSTDLNDKFEARAIKDLFAEHAKNLVINSTKSMIGHSLGAAGAIESVVSSLSIRDQIVHPTINLENPDTECEGLDFVVGAARKTTINYAISNSLGFGGHNVTLCFKRFTQ</sequence>
<dbReference type="GO" id="GO:0006633">
    <property type="term" value="P:fatty acid biosynthetic process"/>
    <property type="evidence" value="ECO:0007669"/>
    <property type="project" value="UniProtKB-UniRule"/>
</dbReference>
<keyword evidence="7" id="KW-0276">Fatty acid metabolism</keyword>
<comment type="catalytic activity">
    <reaction evidence="11">
        <text>(9Z)-hexadecenoyl-[ACP] + malonyl-[ACP] + H(+) = 3-oxo-(11Z)-octadecenoyl-[ACP] + holo-[ACP] + CO2</text>
        <dbReference type="Rhea" id="RHEA:55040"/>
        <dbReference type="Rhea" id="RHEA-COMP:9623"/>
        <dbReference type="Rhea" id="RHEA-COMP:9685"/>
        <dbReference type="Rhea" id="RHEA-COMP:10800"/>
        <dbReference type="Rhea" id="RHEA-COMP:14074"/>
        <dbReference type="ChEBI" id="CHEBI:15378"/>
        <dbReference type="ChEBI" id="CHEBI:16526"/>
        <dbReference type="ChEBI" id="CHEBI:64479"/>
        <dbReference type="ChEBI" id="CHEBI:78449"/>
        <dbReference type="ChEBI" id="CHEBI:83989"/>
        <dbReference type="ChEBI" id="CHEBI:138538"/>
        <dbReference type="EC" id="2.3.1.179"/>
    </reaction>
</comment>
<evidence type="ECO:0000313" key="16">
    <source>
        <dbReference type="Proteomes" id="UP000051012"/>
    </source>
</evidence>
<dbReference type="NCBIfam" id="NF005589">
    <property type="entry name" value="PRK07314.1"/>
    <property type="match status" value="1"/>
</dbReference>
<keyword evidence="6 11" id="KW-0808">Transferase</keyword>
<evidence type="ECO:0000256" key="3">
    <source>
        <dbReference type="ARBA" id="ARBA00012356"/>
    </source>
</evidence>
<feature type="domain" description="Ketosynthase family 3 (KS3)" evidence="14">
    <location>
        <begin position="1"/>
        <end position="410"/>
    </location>
</feature>
<evidence type="ECO:0000256" key="7">
    <source>
        <dbReference type="ARBA" id="ARBA00022832"/>
    </source>
</evidence>
<comment type="caution">
    <text evidence="15">The sequence shown here is derived from an EMBL/GenBank/DDBJ whole genome shotgun (WGS) entry which is preliminary data.</text>
</comment>
<dbReference type="InterPro" id="IPR018201">
    <property type="entry name" value="Ketoacyl_synth_AS"/>
</dbReference>
<dbReference type="Proteomes" id="UP000051012">
    <property type="component" value="Unassembled WGS sequence"/>
</dbReference>
<keyword evidence="8" id="KW-0443">Lipid metabolism</keyword>
<dbReference type="Gene3D" id="3.40.47.10">
    <property type="match status" value="1"/>
</dbReference>
<dbReference type="Pfam" id="PF02801">
    <property type="entry name" value="Ketoacyl-synt_C"/>
    <property type="match status" value="1"/>
</dbReference>
<comment type="pathway">
    <text evidence="1 11">Lipid metabolism; fatty acid biosynthesis.</text>
</comment>
<evidence type="ECO:0000256" key="13">
    <source>
        <dbReference type="RuleBase" id="RU003694"/>
    </source>
</evidence>
<dbReference type="AlphaFoldDB" id="A0A0S7YE47"/>
<dbReference type="GO" id="GO:0004315">
    <property type="term" value="F:3-oxoacyl-[acyl-carrier-protein] synthase activity"/>
    <property type="evidence" value="ECO:0007669"/>
    <property type="project" value="UniProtKB-UniRule"/>
</dbReference>
<dbReference type="PATRIC" id="fig|1703772.3.peg.1624"/>
<keyword evidence="5 11" id="KW-0444">Lipid biosynthesis</keyword>
<evidence type="ECO:0000313" key="15">
    <source>
        <dbReference type="EMBL" id="KPJ72819.1"/>
    </source>
</evidence>
<comment type="similarity">
    <text evidence="2 11 13">Belongs to the thiolase-like superfamily. Beta-ketoacyl-ACP synthases family.</text>
</comment>
<evidence type="ECO:0000256" key="8">
    <source>
        <dbReference type="ARBA" id="ARBA00023098"/>
    </source>
</evidence>
<evidence type="ECO:0000256" key="1">
    <source>
        <dbReference type="ARBA" id="ARBA00005194"/>
    </source>
</evidence>
<dbReference type="InterPro" id="IPR014031">
    <property type="entry name" value="Ketoacyl_synth_C"/>
</dbReference>
<dbReference type="EC" id="2.3.1.179" evidence="3 11"/>
<evidence type="ECO:0000256" key="5">
    <source>
        <dbReference type="ARBA" id="ARBA00022516"/>
    </source>
</evidence>
<keyword evidence="9 11" id="KW-0275">Fatty acid biosynthesis</keyword>
<dbReference type="EMBL" id="LJNI01000054">
    <property type="protein sequence ID" value="KPJ72819.1"/>
    <property type="molecule type" value="Genomic_DNA"/>
</dbReference>